<dbReference type="Proteomes" id="UP000642107">
    <property type="component" value="Unassembled WGS sequence"/>
</dbReference>
<protein>
    <recommendedName>
        <fullName evidence="6">2-succinyl-5-enolpyruvyl-6-hydroxy-3-cyclohexene-1-carboxylate synthase</fullName>
        <shortName evidence="6">SEPHCHC synthase</shortName>
        <ecNumber evidence="6">2.2.1.9</ecNumber>
    </recommendedName>
    <alternativeName>
        <fullName evidence="6">Menaquinone biosynthesis protein MenD</fullName>
    </alternativeName>
</protein>
<dbReference type="Pfam" id="PF02776">
    <property type="entry name" value="TPP_enzyme_N"/>
    <property type="match status" value="1"/>
</dbReference>
<evidence type="ECO:0000256" key="4">
    <source>
        <dbReference type="ARBA" id="ARBA00023052"/>
    </source>
</evidence>
<evidence type="ECO:0000313" key="9">
    <source>
        <dbReference type="EMBL" id="MBD9698688.1"/>
    </source>
</evidence>
<keyword evidence="10" id="KW-1185">Reference proteome</keyword>
<dbReference type="RefSeq" id="WP_192278203.1">
    <property type="nucleotide sequence ID" value="NZ_JACZDF010000002.1"/>
</dbReference>
<dbReference type="InterPro" id="IPR004433">
    <property type="entry name" value="MenaQ_synth_MenD"/>
</dbReference>
<dbReference type="PANTHER" id="PTHR42916:SF1">
    <property type="entry name" value="PROTEIN PHYLLO, CHLOROPLASTIC"/>
    <property type="match status" value="1"/>
</dbReference>
<comment type="pathway">
    <text evidence="6">Quinol/quinone metabolism; menaquinone biosynthesis.</text>
</comment>
<dbReference type="InterPro" id="IPR029061">
    <property type="entry name" value="THDP-binding"/>
</dbReference>
<evidence type="ECO:0000256" key="1">
    <source>
        <dbReference type="ARBA" id="ARBA00022679"/>
    </source>
</evidence>
<evidence type="ECO:0000313" key="10">
    <source>
        <dbReference type="Proteomes" id="UP000642107"/>
    </source>
</evidence>
<keyword evidence="5 6" id="KW-0464">Manganese</keyword>
<dbReference type="Pfam" id="PF02775">
    <property type="entry name" value="TPP_enzyme_C"/>
    <property type="match status" value="1"/>
</dbReference>
<comment type="pathway">
    <text evidence="6">Quinol/quinone metabolism; 1,4-dihydroxy-2-naphthoate biosynthesis; 1,4-dihydroxy-2-naphthoate from chorismate: step 2/7.</text>
</comment>
<dbReference type="Gene3D" id="3.40.50.970">
    <property type="match status" value="2"/>
</dbReference>
<keyword evidence="3 6" id="KW-0460">Magnesium</keyword>
<proteinExistence type="inferred from homology"/>
<evidence type="ECO:0000256" key="6">
    <source>
        <dbReference type="HAMAP-Rule" id="MF_01659"/>
    </source>
</evidence>
<comment type="similarity">
    <text evidence="6">Belongs to the TPP enzyme family. MenD subfamily.</text>
</comment>
<dbReference type="PANTHER" id="PTHR42916">
    <property type="entry name" value="2-SUCCINYL-5-ENOLPYRUVYL-6-HYDROXY-3-CYCLOHEXENE-1-CARBOXYLATE SYNTHASE"/>
    <property type="match status" value="1"/>
</dbReference>
<dbReference type="InterPro" id="IPR012001">
    <property type="entry name" value="Thiamin_PyroP_enz_TPP-bd_dom"/>
</dbReference>
<keyword evidence="1 6" id="KW-0808">Transferase</keyword>
<keyword evidence="4 6" id="KW-0786">Thiamine pyrophosphate</keyword>
<dbReference type="EMBL" id="JACZDF010000002">
    <property type="protein sequence ID" value="MBD9698688.1"/>
    <property type="molecule type" value="Genomic_DNA"/>
</dbReference>
<sequence>MTSPSYSAARTLLAALVRLGVREVVLAPGSRSAPLAYAAAEAAEEGLLELTVRVDEREAAFTAVGLVRGAALGRGPGAPGGAGHRGVAPVAVVTTSGTAVANLHPAVLEAHHAGLPLLLLTADRPHELRGTGASQTIDQPGIFGGAVRLAVDVPAPDGREGEERDLVHLAARAVDAASGTRSGFPGPVQLNLAFRDPLVPGADDAAPWPDVRPPRVSAPMARPLEVSPWTAGELTDGGTLVVAGDGDRGEARALAEARGWPLLAECVTPSAGGPMLVPAHAHVLAASPLTADVRRVVVVGRPTLSRPVQRLVAREDVDVVVVAPQGAPWADAPRGAGAVLPEVPLGWFLPDDMLGDGLRTVRRERWRDAWRAAGAAAAAAIDDVLGLGTAEDGPRGARVADATATTGPVGALTAEGAVRVLADALVPADVLVVGSSNPVRDLDLVHRWVAPPRVVANRGVAGIDGLLATAVGTALALSRPGLSGIEGRTVRALVGDLTFLHGAGGLAAARGEGRPQLQIVVVNDAGGSIFTGLEHGALAEAAPARAAAVERVFGTPHDVDLGALCAAHGVPHVVVEDADALRSALASPGRGTCVVEVRVDRAGRRSRASAVADALRSRLARPSAS</sequence>
<feature type="domain" description="Thiamine pyrophosphate enzyme N-terminal TPP-binding" evidence="8">
    <location>
        <begin position="8"/>
        <end position="140"/>
    </location>
</feature>
<dbReference type="HAMAP" id="MF_01659">
    <property type="entry name" value="MenD"/>
    <property type="match status" value="1"/>
</dbReference>
<evidence type="ECO:0000259" key="8">
    <source>
        <dbReference type="Pfam" id="PF02776"/>
    </source>
</evidence>
<dbReference type="SUPFAM" id="SSF52518">
    <property type="entry name" value="Thiamin diphosphate-binding fold (THDP-binding)"/>
    <property type="match status" value="2"/>
</dbReference>
<comment type="subunit">
    <text evidence="6">Homodimer.</text>
</comment>
<dbReference type="CDD" id="cd07037">
    <property type="entry name" value="TPP_PYR_MenD"/>
    <property type="match status" value="1"/>
</dbReference>
<feature type="domain" description="Thiamine pyrophosphate enzyme TPP-binding" evidence="7">
    <location>
        <begin position="450"/>
        <end position="596"/>
    </location>
</feature>
<dbReference type="Gene3D" id="3.40.50.1220">
    <property type="entry name" value="TPP-binding domain"/>
    <property type="match status" value="1"/>
</dbReference>
<gene>
    <name evidence="6 9" type="primary">menD</name>
    <name evidence="9" type="ORF">IGS67_04145</name>
</gene>
<dbReference type="InterPro" id="IPR011766">
    <property type="entry name" value="TPP_enzyme_TPP-bd"/>
</dbReference>
<evidence type="ECO:0000256" key="5">
    <source>
        <dbReference type="ARBA" id="ARBA00023211"/>
    </source>
</evidence>
<dbReference type="PIRSF" id="PIRSF004983">
    <property type="entry name" value="MenD"/>
    <property type="match status" value="1"/>
</dbReference>
<comment type="function">
    <text evidence="6">Catalyzes the thiamine diphosphate-dependent decarboxylation of 2-oxoglutarate and the subsequent addition of the resulting succinic semialdehyde-thiamine pyrophosphate anion to isochorismate to yield 2-succinyl-5-enolpyruvyl-6-hydroxy-3-cyclohexene-1-carboxylate (SEPHCHC).</text>
</comment>
<comment type="cofactor">
    <cofactor evidence="6">
        <name>thiamine diphosphate</name>
        <dbReference type="ChEBI" id="CHEBI:58937"/>
    </cofactor>
    <text evidence="6">Binds 1 thiamine pyrophosphate per subunit.</text>
</comment>
<comment type="cofactor">
    <cofactor evidence="6">
        <name>Mg(2+)</name>
        <dbReference type="ChEBI" id="CHEBI:18420"/>
    </cofactor>
    <cofactor evidence="6">
        <name>Mn(2+)</name>
        <dbReference type="ChEBI" id="CHEBI:29035"/>
    </cofactor>
</comment>
<organism evidence="9 10">
    <name type="scientific">Flavimobilis rhizosphaerae</name>
    <dbReference type="NCBI Taxonomy" id="2775421"/>
    <lineage>
        <taxon>Bacteria</taxon>
        <taxon>Bacillati</taxon>
        <taxon>Actinomycetota</taxon>
        <taxon>Actinomycetes</taxon>
        <taxon>Micrococcales</taxon>
        <taxon>Jonesiaceae</taxon>
        <taxon>Flavimobilis</taxon>
    </lineage>
</organism>
<evidence type="ECO:0000256" key="3">
    <source>
        <dbReference type="ARBA" id="ARBA00022842"/>
    </source>
</evidence>
<accession>A0ABR9DNI2</accession>
<keyword evidence="6" id="KW-0474">Menaquinone biosynthesis</keyword>
<dbReference type="GO" id="GO:0070204">
    <property type="term" value="F:2-succinyl-5-enolpyruvyl-6-hydroxy-3-cyclohexene-1-carboxylic-acid synthase activity"/>
    <property type="evidence" value="ECO:0007669"/>
    <property type="project" value="UniProtKB-EC"/>
</dbReference>
<evidence type="ECO:0000256" key="2">
    <source>
        <dbReference type="ARBA" id="ARBA00022723"/>
    </source>
</evidence>
<comment type="catalytic activity">
    <reaction evidence="6">
        <text>isochorismate + 2-oxoglutarate + H(+) = 5-enolpyruvoyl-6-hydroxy-2-succinyl-cyclohex-3-ene-1-carboxylate + CO2</text>
        <dbReference type="Rhea" id="RHEA:25593"/>
        <dbReference type="ChEBI" id="CHEBI:15378"/>
        <dbReference type="ChEBI" id="CHEBI:16526"/>
        <dbReference type="ChEBI" id="CHEBI:16810"/>
        <dbReference type="ChEBI" id="CHEBI:29780"/>
        <dbReference type="ChEBI" id="CHEBI:58818"/>
        <dbReference type="EC" id="2.2.1.9"/>
    </reaction>
</comment>
<name>A0ABR9DNI2_9MICO</name>
<evidence type="ECO:0000259" key="7">
    <source>
        <dbReference type="Pfam" id="PF02775"/>
    </source>
</evidence>
<dbReference type="NCBIfam" id="TIGR00173">
    <property type="entry name" value="menD"/>
    <property type="match status" value="1"/>
</dbReference>
<reference evidence="9 10" key="1">
    <citation type="submission" date="2020-09" db="EMBL/GenBank/DDBJ databases">
        <title>Flavimobilis rhizosphaerae sp. nov., isolated from rhizosphere soil of Spartina alterniflora.</title>
        <authorList>
            <person name="Hanqin C."/>
        </authorList>
    </citation>
    <scope>NUCLEOTIDE SEQUENCE [LARGE SCALE GENOMIC DNA]</scope>
    <source>
        <strain evidence="9 10">GY 10621</strain>
    </source>
</reference>
<comment type="caution">
    <text evidence="9">The sequence shown here is derived from an EMBL/GenBank/DDBJ whole genome shotgun (WGS) entry which is preliminary data.</text>
</comment>
<dbReference type="EC" id="2.2.1.9" evidence="6"/>
<keyword evidence="2 6" id="KW-0479">Metal-binding</keyword>